<dbReference type="InterPro" id="IPR014757">
    <property type="entry name" value="Tscrpt_reg_IclR_C"/>
</dbReference>
<evidence type="ECO:0000256" key="1">
    <source>
        <dbReference type="ARBA" id="ARBA00023015"/>
    </source>
</evidence>
<dbReference type="InterPro" id="IPR005471">
    <property type="entry name" value="Tscrpt_reg_IclR_N"/>
</dbReference>
<dbReference type="Proteomes" id="UP001228690">
    <property type="component" value="Chromosome"/>
</dbReference>
<dbReference type="Gene3D" id="1.10.10.10">
    <property type="entry name" value="Winged helix-like DNA-binding domain superfamily/Winged helix DNA-binding domain"/>
    <property type="match status" value="1"/>
</dbReference>
<dbReference type="SUPFAM" id="SSF46785">
    <property type="entry name" value="Winged helix' DNA-binding domain"/>
    <property type="match status" value="1"/>
</dbReference>
<keyword evidence="7" id="KW-1185">Reference proteome</keyword>
<keyword evidence="3" id="KW-0804">Transcription</keyword>
<dbReference type="InterPro" id="IPR050707">
    <property type="entry name" value="HTH_MetabolicPath_Reg"/>
</dbReference>
<dbReference type="InterPro" id="IPR036388">
    <property type="entry name" value="WH-like_DNA-bd_sf"/>
</dbReference>
<dbReference type="Pfam" id="PF01614">
    <property type="entry name" value="IclR_C"/>
    <property type="match status" value="1"/>
</dbReference>
<name>A0ABY8MGY0_9SPIO</name>
<dbReference type="SMART" id="SM00346">
    <property type="entry name" value="HTH_ICLR"/>
    <property type="match status" value="1"/>
</dbReference>
<evidence type="ECO:0000259" key="5">
    <source>
        <dbReference type="PROSITE" id="PS51078"/>
    </source>
</evidence>
<feature type="domain" description="IclR-ED" evidence="5">
    <location>
        <begin position="68"/>
        <end position="247"/>
    </location>
</feature>
<dbReference type="InterPro" id="IPR036390">
    <property type="entry name" value="WH_DNA-bd_sf"/>
</dbReference>
<organism evidence="6 7">
    <name type="scientific">Candidatus Haliotispira prima</name>
    <dbReference type="NCBI Taxonomy" id="3034016"/>
    <lineage>
        <taxon>Bacteria</taxon>
        <taxon>Pseudomonadati</taxon>
        <taxon>Spirochaetota</taxon>
        <taxon>Spirochaetia</taxon>
        <taxon>Spirochaetales</taxon>
        <taxon>Spirochaetaceae</taxon>
        <taxon>Candidatus Haliotispira</taxon>
    </lineage>
</organism>
<evidence type="ECO:0000256" key="3">
    <source>
        <dbReference type="ARBA" id="ARBA00023163"/>
    </source>
</evidence>
<dbReference type="InterPro" id="IPR029016">
    <property type="entry name" value="GAF-like_dom_sf"/>
</dbReference>
<dbReference type="PANTHER" id="PTHR30136:SF24">
    <property type="entry name" value="HTH-TYPE TRANSCRIPTIONAL REPRESSOR ALLR"/>
    <property type="match status" value="1"/>
</dbReference>
<keyword evidence="2" id="KW-0238">DNA-binding</keyword>
<dbReference type="Gene3D" id="3.30.450.40">
    <property type="match status" value="1"/>
</dbReference>
<evidence type="ECO:0000313" key="7">
    <source>
        <dbReference type="Proteomes" id="UP001228690"/>
    </source>
</evidence>
<keyword evidence="1" id="KW-0805">Transcription regulation</keyword>
<evidence type="ECO:0000256" key="2">
    <source>
        <dbReference type="ARBA" id="ARBA00023125"/>
    </source>
</evidence>
<dbReference type="RefSeq" id="WP_326927304.1">
    <property type="nucleotide sequence ID" value="NZ_CP123443.1"/>
</dbReference>
<dbReference type="EMBL" id="CP123443">
    <property type="protein sequence ID" value="WGK69116.1"/>
    <property type="molecule type" value="Genomic_DNA"/>
</dbReference>
<dbReference type="SUPFAM" id="SSF55781">
    <property type="entry name" value="GAF domain-like"/>
    <property type="match status" value="1"/>
</dbReference>
<reference evidence="6 7" key="1">
    <citation type="submission" date="2023-04" db="EMBL/GenBank/DDBJ databases">
        <title>Spirochaete genome identified in red abalone sample constitutes a novel genus.</title>
        <authorList>
            <person name="Sharma S.P."/>
            <person name="Purcell C.M."/>
            <person name="Hyde J.R."/>
            <person name="Severin A.J."/>
        </authorList>
    </citation>
    <scope>NUCLEOTIDE SEQUENCE [LARGE SCALE GENOMIC DNA]</scope>
    <source>
        <strain evidence="6 7">SP-2023</strain>
    </source>
</reference>
<feature type="domain" description="HTH iclR-type" evidence="4">
    <location>
        <begin position="4"/>
        <end position="67"/>
    </location>
</feature>
<accession>A0ABY8MGY0</accession>
<gene>
    <name evidence="6" type="ORF">P0082_11630</name>
</gene>
<proteinExistence type="predicted"/>
<dbReference type="PROSITE" id="PS51077">
    <property type="entry name" value="HTH_ICLR"/>
    <property type="match status" value="1"/>
</dbReference>
<evidence type="ECO:0000313" key="6">
    <source>
        <dbReference type="EMBL" id="WGK69116.1"/>
    </source>
</evidence>
<protein>
    <submittedName>
        <fullName evidence="6">IclR family transcriptional regulator</fullName>
    </submittedName>
</protein>
<sequence>MKINRTAKRTIQVLDYISLQNQGATVAEIATHFDIPKTSIYDIVMALVHEEVLQVAWNEGKRYQVGIRAFEIGNRFRADLYTIAQNALQALSNELGRTTFLAAEDQGSIVYLGKYGPENPIVSTTALGSRKPMYCTALGKAILATYPDEEVANRIAANPIKVQTEYTVKNIAELTENLHSVRRQGYAFDDREQEVFLQCLAAPVFNHAGHVLGAVSISFVCKGDEDIPELGRIIWDTSLGISQKMGYSGTGLGEGTA</sequence>
<dbReference type="PANTHER" id="PTHR30136">
    <property type="entry name" value="HELIX-TURN-HELIX TRANSCRIPTIONAL REGULATOR, ICLR FAMILY"/>
    <property type="match status" value="1"/>
</dbReference>
<evidence type="ECO:0000259" key="4">
    <source>
        <dbReference type="PROSITE" id="PS51077"/>
    </source>
</evidence>
<dbReference type="PROSITE" id="PS51078">
    <property type="entry name" value="ICLR_ED"/>
    <property type="match status" value="1"/>
</dbReference>
<dbReference type="Pfam" id="PF09339">
    <property type="entry name" value="HTH_IclR"/>
    <property type="match status" value="1"/>
</dbReference>